<dbReference type="PANTHER" id="PTHR47737">
    <property type="entry name" value="GLYCINE BETAINE/PROLINE BETAINE TRANSPORT SYSTEM PERMEASE PROTEIN PROW"/>
    <property type="match status" value="1"/>
</dbReference>
<dbReference type="InterPro" id="IPR007210">
    <property type="entry name" value="ABC_Gly_betaine_transp_sub-bd"/>
</dbReference>
<evidence type="ECO:0000256" key="5">
    <source>
        <dbReference type="SAM" id="SignalP"/>
    </source>
</evidence>
<comment type="subcellular location">
    <subcellularLocation>
        <location evidence="1">Cell membrane</location>
    </subcellularLocation>
</comment>
<reference evidence="7 8" key="1">
    <citation type="submission" date="2024-04" db="EMBL/GenBank/DDBJ databases">
        <title>Novel species of the genus Ideonella isolated from streams.</title>
        <authorList>
            <person name="Lu H."/>
        </authorList>
    </citation>
    <scope>NUCLEOTIDE SEQUENCE [LARGE SCALE GENOMIC DNA]</scope>
    <source>
        <strain evidence="7 8">BYS139W</strain>
    </source>
</reference>
<proteinExistence type="predicted"/>
<dbReference type="EMBL" id="JBBUTF010000011">
    <property type="protein sequence ID" value="MEK8026840.1"/>
    <property type="molecule type" value="Genomic_DNA"/>
</dbReference>
<keyword evidence="2" id="KW-0813">Transport</keyword>
<evidence type="ECO:0000256" key="1">
    <source>
        <dbReference type="ARBA" id="ARBA00004236"/>
    </source>
</evidence>
<dbReference type="Gene3D" id="3.40.190.10">
    <property type="entry name" value="Periplasmic binding protein-like II"/>
    <property type="match status" value="1"/>
</dbReference>
<accession>A0ABU9BDQ6</accession>
<sequence length="295" mass="32061">MHPCTRRTWIQTLALSAAAGAASPAAFAAQPLKMGYIHWADAMAVTHVAKVVLETRLNQPVQFVTTDIGIQYGSVARGDIDVMLCGWLPTSHGAYVEKHKARLDDIGVIYRGGRNGWAVPAYVPESEVASIADLARPEVKAKFNGLVQGIEPGGGLMQASERTLAAYGLTEAGYKLQPSSEAGMLASLTRAYPSKQWVVATVWSPHWLFQKWPMRYLKDPKGVLGGEEQIHAFGSKAFAGKFPRAHAFLQNFKMELADVEAVQLAGETAKSYEQAAKAFVEANPDKVKAWLAPRP</sequence>
<evidence type="ECO:0000256" key="4">
    <source>
        <dbReference type="ARBA" id="ARBA00023136"/>
    </source>
</evidence>
<keyword evidence="4" id="KW-0472">Membrane</keyword>
<name>A0ABU9BDQ6_9BURK</name>
<dbReference type="InterPro" id="IPR006311">
    <property type="entry name" value="TAT_signal"/>
</dbReference>
<evidence type="ECO:0000259" key="6">
    <source>
        <dbReference type="Pfam" id="PF04069"/>
    </source>
</evidence>
<dbReference type="PANTHER" id="PTHR47737:SF1">
    <property type="entry name" value="GLYCINE BETAINE_PROLINE BETAINE TRANSPORT SYSTEM PERMEASE PROTEIN PROW"/>
    <property type="match status" value="1"/>
</dbReference>
<feature type="domain" description="ABC-type glycine betaine transport system substrate-binding" evidence="6">
    <location>
        <begin position="31"/>
        <end position="281"/>
    </location>
</feature>
<feature type="chain" id="PRO_5047024708" evidence="5">
    <location>
        <begin position="29"/>
        <end position="295"/>
    </location>
</feature>
<keyword evidence="3" id="KW-1003">Cell membrane</keyword>
<dbReference type="RefSeq" id="WP_341374625.1">
    <property type="nucleotide sequence ID" value="NZ_JBBUTF010000011.1"/>
</dbReference>
<protein>
    <submittedName>
        <fullName evidence="7">Glycine betaine ABC transporter substrate-binding protein</fullName>
    </submittedName>
</protein>
<organism evidence="7 8">
    <name type="scientific">Pseudaquabacterium rugosum</name>
    <dbReference type="NCBI Taxonomy" id="2984194"/>
    <lineage>
        <taxon>Bacteria</taxon>
        <taxon>Pseudomonadati</taxon>
        <taxon>Pseudomonadota</taxon>
        <taxon>Betaproteobacteria</taxon>
        <taxon>Burkholderiales</taxon>
        <taxon>Sphaerotilaceae</taxon>
        <taxon>Pseudaquabacterium</taxon>
    </lineage>
</organism>
<dbReference type="SUPFAM" id="SSF53850">
    <property type="entry name" value="Periplasmic binding protein-like II"/>
    <property type="match status" value="1"/>
</dbReference>
<evidence type="ECO:0000256" key="3">
    <source>
        <dbReference type="ARBA" id="ARBA00022475"/>
    </source>
</evidence>
<dbReference type="PROSITE" id="PS51318">
    <property type="entry name" value="TAT"/>
    <property type="match status" value="1"/>
</dbReference>
<evidence type="ECO:0000313" key="8">
    <source>
        <dbReference type="Proteomes" id="UP001368500"/>
    </source>
</evidence>
<dbReference type="Proteomes" id="UP001368500">
    <property type="component" value="Unassembled WGS sequence"/>
</dbReference>
<gene>
    <name evidence="7" type="ORF">AACH11_12790</name>
</gene>
<feature type="signal peptide" evidence="5">
    <location>
        <begin position="1"/>
        <end position="28"/>
    </location>
</feature>
<keyword evidence="5" id="KW-0732">Signal</keyword>
<dbReference type="Gene3D" id="3.40.190.100">
    <property type="entry name" value="Glycine betaine-binding periplasmic protein, domain 2"/>
    <property type="match status" value="1"/>
</dbReference>
<evidence type="ECO:0000256" key="2">
    <source>
        <dbReference type="ARBA" id="ARBA00022448"/>
    </source>
</evidence>
<evidence type="ECO:0000313" key="7">
    <source>
        <dbReference type="EMBL" id="MEK8026840.1"/>
    </source>
</evidence>
<keyword evidence="8" id="KW-1185">Reference proteome</keyword>
<comment type="caution">
    <text evidence="7">The sequence shown here is derived from an EMBL/GenBank/DDBJ whole genome shotgun (WGS) entry which is preliminary data.</text>
</comment>
<dbReference type="Pfam" id="PF04069">
    <property type="entry name" value="OpuAC"/>
    <property type="match status" value="1"/>
</dbReference>
<dbReference type="CDD" id="cd13639">
    <property type="entry name" value="PBP2_OpuAC_like"/>
    <property type="match status" value="1"/>
</dbReference>